<evidence type="ECO:0000313" key="1">
    <source>
        <dbReference type="EMBL" id="KAK3064422.1"/>
    </source>
</evidence>
<organism evidence="1 2">
    <name type="scientific">Coniosporium uncinatum</name>
    <dbReference type="NCBI Taxonomy" id="93489"/>
    <lineage>
        <taxon>Eukaryota</taxon>
        <taxon>Fungi</taxon>
        <taxon>Dikarya</taxon>
        <taxon>Ascomycota</taxon>
        <taxon>Pezizomycotina</taxon>
        <taxon>Dothideomycetes</taxon>
        <taxon>Dothideomycetes incertae sedis</taxon>
        <taxon>Coniosporium</taxon>
    </lineage>
</organism>
<dbReference type="Proteomes" id="UP001186974">
    <property type="component" value="Unassembled WGS sequence"/>
</dbReference>
<feature type="non-terminal residue" evidence="1">
    <location>
        <position position="109"/>
    </location>
</feature>
<dbReference type="EMBL" id="JAWDJW010006517">
    <property type="protein sequence ID" value="KAK3064422.1"/>
    <property type="molecule type" value="Genomic_DNA"/>
</dbReference>
<comment type="caution">
    <text evidence="1">The sequence shown here is derived from an EMBL/GenBank/DDBJ whole genome shotgun (WGS) entry which is preliminary data.</text>
</comment>
<sequence>MLQAPEVNSTEELARLREKVEKLQDALQHESTLRIKAQDDLKVPEETRKQLNNVLKRLFRQASIGIERKLGKLTDGYAPRGGVNEVNEDTVDGSAGEDQLVPKRTRYEE</sequence>
<name>A0ACC3DAH7_9PEZI</name>
<gene>
    <name evidence="1" type="ORF">LTS18_007325</name>
</gene>
<keyword evidence="2" id="KW-1185">Reference proteome</keyword>
<reference evidence="1" key="1">
    <citation type="submission" date="2024-09" db="EMBL/GenBank/DDBJ databases">
        <title>Black Yeasts Isolated from many extreme environments.</title>
        <authorList>
            <person name="Coleine C."/>
            <person name="Stajich J.E."/>
            <person name="Selbmann L."/>
        </authorList>
    </citation>
    <scope>NUCLEOTIDE SEQUENCE</scope>
    <source>
        <strain evidence="1">CCFEE 5737</strain>
    </source>
</reference>
<accession>A0ACC3DAH7</accession>
<evidence type="ECO:0000313" key="2">
    <source>
        <dbReference type="Proteomes" id="UP001186974"/>
    </source>
</evidence>
<protein>
    <submittedName>
        <fullName evidence="1">Uncharacterized protein</fullName>
    </submittedName>
</protein>
<proteinExistence type="predicted"/>